<dbReference type="EMBL" id="BORS01000007">
    <property type="protein sequence ID" value="GIO42498.1"/>
    <property type="molecule type" value="Genomic_DNA"/>
</dbReference>
<protein>
    <submittedName>
        <fullName evidence="1">Uncharacterized protein</fullName>
    </submittedName>
</protein>
<dbReference type="RefSeq" id="WP_301627317.1">
    <property type="nucleotide sequence ID" value="NZ_BORS01000007.1"/>
</dbReference>
<evidence type="ECO:0000313" key="1">
    <source>
        <dbReference type="EMBL" id="GIO42498.1"/>
    </source>
</evidence>
<organism evidence="1 2">
    <name type="scientific">Paenibacillus apis</name>
    <dbReference type="NCBI Taxonomy" id="1792174"/>
    <lineage>
        <taxon>Bacteria</taxon>
        <taxon>Bacillati</taxon>
        <taxon>Bacillota</taxon>
        <taxon>Bacilli</taxon>
        <taxon>Bacillales</taxon>
        <taxon>Paenibacillaceae</taxon>
        <taxon>Paenibacillus</taxon>
    </lineage>
</organism>
<dbReference type="Proteomes" id="UP000678895">
    <property type="component" value="Unassembled WGS sequence"/>
</dbReference>
<keyword evidence="2" id="KW-1185">Reference proteome</keyword>
<comment type="caution">
    <text evidence="1">The sequence shown here is derived from an EMBL/GenBank/DDBJ whole genome shotgun (WGS) entry which is preliminary data.</text>
</comment>
<gene>
    <name evidence="1" type="ORF">J41TS4_22560</name>
</gene>
<accession>A0A919Y4Z9</accession>
<reference evidence="1" key="1">
    <citation type="submission" date="2021-03" db="EMBL/GenBank/DDBJ databases">
        <title>Antimicrobial resistance genes in bacteria isolated from Japanese honey, and their potential for conferring macrolide and lincosamide resistance in the American foulbrood pathogen Paenibacillus larvae.</title>
        <authorList>
            <person name="Okamoto M."/>
            <person name="Kumagai M."/>
            <person name="Kanamori H."/>
            <person name="Takamatsu D."/>
        </authorList>
    </citation>
    <scope>NUCLEOTIDE SEQUENCE</scope>
    <source>
        <strain evidence="1">J41TS4</strain>
    </source>
</reference>
<name>A0A919Y4Z9_9BACL</name>
<proteinExistence type="predicted"/>
<dbReference type="AlphaFoldDB" id="A0A919Y4Z9"/>
<sequence>MNVKQGNTYWGMVGKREVERRVNIIETRSSGTQYVNWTHIKKDGTLGKSSWTERRKFEEWAKGLFESFINLPGEE</sequence>
<evidence type="ECO:0000313" key="2">
    <source>
        <dbReference type="Proteomes" id="UP000678895"/>
    </source>
</evidence>